<organism evidence="2 3">
    <name type="scientific">Gracilariopsis chorda</name>
    <dbReference type="NCBI Taxonomy" id="448386"/>
    <lineage>
        <taxon>Eukaryota</taxon>
        <taxon>Rhodophyta</taxon>
        <taxon>Florideophyceae</taxon>
        <taxon>Rhodymeniophycidae</taxon>
        <taxon>Gracilariales</taxon>
        <taxon>Gracilariaceae</taxon>
        <taxon>Gracilariopsis</taxon>
    </lineage>
</organism>
<protein>
    <submittedName>
        <fullName evidence="2">Uncharacterized protein</fullName>
    </submittedName>
</protein>
<dbReference type="AlphaFoldDB" id="A0A2V3IMQ2"/>
<evidence type="ECO:0000313" key="3">
    <source>
        <dbReference type="Proteomes" id="UP000247409"/>
    </source>
</evidence>
<gene>
    <name evidence="2" type="ORF">BWQ96_06860</name>
</gene>
<proteinExistence type="predicted"/>
<dbReference type="Proteomes" id="UP000247409">
    <property type="component" value="Unassembled WGS sequence"/>
</dbReference>
<comment type="caution">
    <text evidence="2">The sequence shown here is derived from an EMBL/GenBank/DDBJ whole genome shotgun (WGS) entry which is preliminary data.</text>
</comment>
<dbReference type="OrthoDB" id="10402553at2759"/>
<reference evidence="2 3" key="1">
    <citation type="journal article" date="2018" name="Mol. Biol. Evol.">
        <title>Analysis of the draft genome of the red seaweed Gracilariopsis chorda provides insights into genome size evolution in Rhodophyta.</title>
        <authorList>
            <person name="Lee J."/>
            <person name="Yang E.C."/>
            <person name="Graf L."/>
            <person name="Yang J.H."/>
            <person name="Qiu H."/>
            <person name="Zel Zion U."/>
            <person name="Chan C.X."/>
            <person name="Stephens T.G."/>
            <person name="Weber A.P.M."/>
            <person name="Boo G.H."/>
            <person name="Boo S.M."/>
            <person name="Kim K.M."/>
            <person name="Shin Y."/>
            <person name="Jung M."/>
            <person name="Lee S.J."/>
            <person name="Yim H.S."/>
            <person name="Lee J.H."/>
            <person name="Bhattacharya D."/>
            <person name="Yoon H.S."/>
        </authorList>
    </citation>
    <scope>NUCLEOTIDE SEQUENCE [LARGE SCALE GENOMIC DNA]</scope>
    <source>
        <strain evidence="2 3">SKKU-2015</strain>
        <tissue evidence="2">Whole body</tissue>
    </source>
</reference>
<feature type="transmembrane region" description="Helical" evidence="1">
    <location>
        <begin position="460"/>
        <end position="484"/>
    </location>
</feature>
<evidence type="ECO:0000256" key="1">
    <source>
        <dbReference type="SAM" id="Phobius"/>
    </source>
</evidence>
<dbReference type="EMBL" id="NBIV01000127">
    <property type="protein sequence ID" value="PXF43365.1"/>
    <property type="molecule type" value="Genomic_DNA"/>
</dbReference>
<name>A0A2V3IMQ2_9FLOR</name>
<evidence type="ECO:0000313" key="2">
    <source>
        <dbReference type="EMBL" id="PXF43365.1"/>
    </source>
</evidence>
<keyword evidence="1" id="KW-0472">Membrane</keyword>
<keyword evidence="1" id="KW-0812">Transmembrane</keyword>
<keyword evidence="1" id="KW-1133">Transmembrane helix</keyword>
<accession>A0A2V3IMQ2</accession>
<sequence>MVAYAEGLTEEVKWDSWVLEDPFAEEIWSERAVAVESLEGGDSIVVIDRQESQHSPSTPVLYKVTKSQQVAWSLRSKLVSGSPFGIAVNEMFDNAYVIVSSTKAGGSESDVHVLRFSGISSNGNPETIQSRVKESLFYTVGTANGVTKLFGCAINSVNGDVYLTGGTSSSLYGNSQGKGDVIVARLAASGEVLTAIQFGTANDEFGRAIDVNEDATEIVLAVNRNLEDGGSEALMYRLDPTTLELNDGPRMLVNYGAKPLFTVNDIALGRPAADRSVTTFMTGKALVIPDRDVDMFVHIFAVLPNDYSEVPVYVDGMSNGKGMDQGVSIRVGSDGNAYCIGSTESVDGARQALLLVISPTGRILLLTGREDGSNMTQLERPTAVSLTEEDGRTAVRYVGYMKGLNGNRASFGFVKPASGAIKPFEGFGEVVEEAAAGNPEDNTITEENGESHVGLNKNTIIIIASTAVGALAVAGIVAMVVITYGSSRRRRTSAPQQQ</sequence>
<keyword evidence="3" id="KW-1185">Reference proteome</keyword>